<comment type="cofactor">
    <cofactor evidence="9">
        <name>Zn(2+)</name>
        <dbReference type="ChEBI" id="CHEBI:29105"/>
    </cofactor>
    <text evidence="9">Binds 1 zinc ion per subunit.</text>
</comment>
<dbReference type="EC" id="3.4.13.22" evidence="9"/>
<keyword evidence="6 9" id="KW-0224">Dipeptidase</keyword>
<dbReference type="SUPFAM" id="SSF55166">
    <property type="entry name" value="Hedgehog/DD-peptidase"/>
    <property type="match status" value="1"/>
</dbReference>
<keyword evidence="5 9" id="KW-0862">Zinc</keyword>
<keyword evidence="12" id="KW-1185">Reference proteome</keyword>
<evidence type="ECO:0000256" key="10">
    <source>
        <dbReference type="SAM" id="MobiDB-lite"/>
    </source>
</evidence>
<dbReference type="Gene3D" id="3.30.1380.10">
    <property type="match status" value="1"/>
</dbReference>
<feature type="active site" description="Proton donor/acceptor" evidence="9">
    <location>
        <position position="267"/>
    </location>
</feature>
<evidence type="ECO:0000256" key="2">
    <source>
        <dbReference type="ARBA" id="ARBA00022670"/>
    </source>
</evidence>
<feature type="binding site" evidence="9">
    <location>
        <position position="178"/>
    </location>
    <ligand>
        <name>Zn(2+)</name>
        <dbReference type="ChEBI" id="CHEBI:29105"/>
        <note>catalytic</note>
    </ligand>
</feature>
<accession>A0ABQ2VQL6</accession>
<dbReference type="InterPro" id="IPR000755">
    <property type="entry name" value="A_A_dipeptidase"/>
</dbReference>
<evidence type="ECO:0000313" key="11">
    <source>
        <dbReference type="EMBL" id="GGV00929.1"/>
    </source>
</evidence>
<sequence>MPRLAAALRGLAAVAAALMTSPMPLMGMGGAPIAVPSSAAAGTAARPAPSSPAAHRAPNAPKAPREFVALRDIDPTIIQEIRYFTPHNFMGVPVTGYREPMCILTRDAARALHRAQLSFLRRGYSLKVYDCYRPQRAVNHFVAWAKDLADQRMKAEFYPRVDKSTLFRDGYIAEKSGHSRGSTLDLTLVRLPAAPTRPYVPGEPLTSCFGPKARRFPDSSLDMGTGFDCFDTLAHTLDPRIKGRQRANRLLLKKGMERAGFVNYADEWWHYTFTPETFPDTFFDFPVSRGSLVAD</sequence>
<keyword evidence="8" id="KW-0961">Cell wall biogenesis/degradation</keyword>
<feature type="site" description="Transition state stabilizer" evidence="9">
    <location>
        <position position="133"/>
    </location>
</feature>
<evidence type="ECO:0000313" key="12">
    <source>
        <dbReference type="Proteomes" id="UP000654471"/>
    </source>
</evidence>
<feature type="compositionally biased region" description="Low complexity" evidence="10">
    <location>
        <begin position="42"/>
        <end position="60"/>
    </location>
</feature>
<evidence type="ECO:0000256" key="3">
    <source>
        <dbReference type="ARBA" id="ARBA00022723"/>
    </source>
</evidence>
<dbReference type="RefSeq" id="WP_189308338.1">
    <property type="nucleotide sequence ID" value="NZ_BMRP01000069.1"/>
</dbReference>
<comment type="function">
    <text evidence="9">Catalyzes hydrolysis of the D-alanyl-D-alanine dipeptide.</text>
</comment>
<reference evidence="12" key="1">
    <citation type="journal article" date="2019" name="Int. J. Syst. Evol. Microbiol.">
        <title>The Global Catalogue of Microorganisms (GCM) 10K type strain sequencing project: providing services to taxonomists for standard genome sequencing and annotation.</title>
        <authorList>
            <consortium name="The Broad Institute Genomics Platform"/>
            <consortium name="The Broad Institute Genome Sequencing Center for Infectious Disease"/>
            <person name="Wu L."/>
            <person name="Ma J."/>
        </authorList>
    </citation>
    <scope>NUCLEOTIDE SEQUENCE [LARGE SCALE GENOMIC DNA]</scope>
    <source>
        <strain evidence="12">JCM 3399</strain>
    </source>
</reference>
<evidence type="ECO:0000256" key="7">
    <source>
        <dbReference type="ARBA" id="ARBA00023049"/>
    </source>
</evidence>
<comment type="caution">
    <text evidence="11">The sequence shown here is derived from an EMBL/GenBank/DDBJ whole genome shotgun (WGS) entry which is preliminary data.</text>
</comment>
<keyword evidence="7 9" id="KW-0482">Metalloprotease</keyword>
<dbReference type="EMBL" id="BMRP01000069">
    <property type="protein sequence ID" value="GGV00929.1"/>
    <property type="molecule type" value="Genomic_DNA"/>
</dbReference>
<dbReference type="InterPro" id="IPR009045">
    <property type="entry name" value="Zn_M74/Hedgehog-like"/>
</dbReference>
<dbReference type="PANTHER" id="PTHR43126">
    <property type="entry name" value="D-ALANYL-D-ALANINE DIPEPTIDASE"/>
    <property type="match status" value="1"/>
</dbReference>
<organism evidence="11 12">
    <name type="scientific">Streptomyces albospinus</name>
    <dbReference type="NCBI Taxonomy" id="285515"/>
    <lineage>
        <taxon>Bacteria</taxon>
        <taxon>Bacillati</taxon>
        <taxon>Actinomycetota</taxon>
        <taxon>Actinomycetes</taxon>
        <taxon>Kitasatosporales</taxon>
        <taxon>Streptomycetaceae</taxon>
        <taxon>Streptomyces</taxon>
    </lineage>
</organism>
<name>A0ABQ2VQL6_9ACTN</name>
<comment type="similarity">
    <text evidence="9">Belongs to the peptidase M15D family.</text>
</comment>
<keyword evidence="2 9" id="KW-0645">Protease</keyword>
<evidence type="ECO:0000256" key="1">
    <source>
        <dbReference type="ARBA" id="ARBA00001362"/>
    </source>
</evidence>
<evidence type="ECO:0000256" key="9">
    <source>
        <dbReference type="HAMAP-Rule" id="MF_01924"/>
    </source>
</evidence>
<evidence type="ECO:0000256" key="6">
    <source>
        <dbReference type="ARBA" id="ARBA00022997"/>
    </source>
</evidence>
<dbReference type="CDD" id="cd14817">
    <property type="entry name" value="D-Ala-D-Ala_dipeptidase_VanX"/>
    <property type="match status" value="1"/>
</dbReference>
<evidence type="ECO:0000256" key="8">
    <source>
        <dbReference type="ARBA" id="ARBA00023316"/>
    </source>
</evidence>
<protein>
    <recommendedName>
        <fullName evidence="9">D-alanyl-D-alanine dipeptidase</fullName>
        <shortName evidence="9">D-Ala-D-Ala dipeptidase</shortName>
        <ecNumber evidence="9">3.4.13.22</ecNumber>
    </recommendedName>
</protein>
<dbReference type="Pfam" id="PF01427">
    <property type="entry name" value="Peptidase_M15"/>
    <property type="match status" value="2"/>
</dbReference>
<feature type="binding site" evidence="9">
    <location>
        <position position="185"/>
    </location>
    <ligand>
        <name>Zn(2+)</name>
        <dbReference type="ChEBI" id="CHEBI:29105"/>
        <note>catalytic</note>
    </ligand>
</feature>
<keyword evidence="4 9" id="KW-0378">Hydrolase</keyword>
<feature type="binding site" evidence="9">
    <location>
        <position position="270"/>
    </location>
    <ligand>
        <name>Zn(2+)</name>
        <dbReference type="ChEBI" id="CHEBI:29105"/>
        <note>catalytic</note>
    </ligand>
</feature>
<proteinExistence type="inferred from homology"/>
<comment type="catalytic activity">
    <reaction evidence="1 9">
        <text>D-alanyl-D-alanine + H2O = 2 D-alanine</text>
        <dbReference type="Rhea" id="RHEA:20661"/>
        <dbReference type="ChEBI" id="CHEBI:15377"/>
        <dbReference type="ChEBI" id="CHEBI:57416"/>
        <dbReference type="ChEBI" id="CHEBI:57822"/>
        <dbReference type="EC" id="3.4.13.22"/>
    </reaction>
</comment>
<feature type="region of interest" description="Disordered" evidence="10">
    <location>
        <begin position="42"/>
        <end position="61"/>
    </location>
</feature>
<dbReference type="Proteomes" id="UP000654471">
    <property type="component" value="Unassembled WGS sequence"/>
</dbReference>
<gene>
    <name evidence="11" type="ORF">GCM10010211_80320</name>
</gene>
<keyword evidence="3 9" id="KW-0479">Metal-binding</keyword>
<dbReference type="PANTHER" id="PTHR43126:SF1">
    <property type="entry name" value="D-ALANYL-D-ALANINE DIPEPTIDASE"/>
    <property type="match status" value="1"/>
</dbReference>
<evidence type="ECO:0000256" key="4">
    <source>
        <dbReference type="ARBA" id="ARBA00022801"/>
    </source>
</evidence>
<dbReference type="HAMAP" id="MF_01924">
    <property type="entry name" value="A_A_dipeptidase"/>
    <property type="match status" value="1"/>
</dbReference>
<evidence type="ECO:0000256" key="5">
    <source>
        <dbReference type="ARBA" id="ARBA00022833"/>
    </source>
</evidence>